<evidence type="ECO:0000313" key="3">
    <source>
        <dbReference type="Proteomes" id="UP001054252"/>
    </source>
</evidence>
<dbReference type="Proteomes" id="UP001054252">
    <property type="component" value="Unassembled WGS sequence"/>
</dbReference>
<proteinExistence type="predicted"/>
<keyword evidence="1" id="KW-1133">Transmembrane helix</keyword>
<comment type="caution">
    <text evidence="2">The sequence shown here is derived from an EMBL/GenBank/DDBJ whole genome shotgun (WGS) entry which is preliminary data.</text>
</comment>
<reference evidence="2 3" key="1">
    <citation type="journal article" date="2021" name="Commun. Biol.">
        <title>The genome of Shorea leprosula (Dipterocarpaceae) highlights the ecological relevance of drought in aseasonal tropical rainforests.</title>
        <authorList>
            <person name="Ng K.K.S."/>
            <person name="Kobayashi M.J."/>
            <person name="Fawcett J.A."/>
            <person name="Hatakeyama M."/>
            <person name="Paape T."/>
            <person name="Ng C.H."/>
            <person name="Ang C.C."/>
            <person name="Tnah L.H."/>
            <person name="Lee C.T."/>
            <person name="Nishiyama T."/>
            <person name="Sese J."/>
            <person name="O'Brien M.J."/>
            <person name="Copetti D."/>
            <person name="Mohd Noor M.I."/>
            <person name="Ong R.C."/>
            <person name="Putra M."/>
            <person name="Sireger I.Z."/>
            <person name="Indrioko S."/>
            <person name="Kosugi Y."/>
            <person name="Izuno A."/>
            <person name="Isagi Y."/>
            <person name="Lee S.L."/>
            <person name="Shimizu K.K."/>
        </authorList>
    </citation>
    <scope>NUCLEOTIDE SEQUENCE [LARGE SCALE GENOMIC DNA]</scope>
    <source>
        <strain evidence="2">214</strain>
    </source>
</reference>
<protein>
    <submittedName>
        <fullName evidence="2">Uncharacterized protein</fullName>
    </submittedName>
</protein>
<keyword evidence="1" id="KW-0812">Transmembrane</keyword>
<dbReference type="EMBL" id="BPVZ01000092">
    <property type="protein sequence ID" value="GKV31582.1"/>
    <property type="molecule type" value="Genomic_DNA"/>
</dbReference>
<feature type="transmembrane region" description="Helical" evidence="1">
    <location>
        <begin position="43"/>
        <end position="59"/>
    </location>
</feature>
<evidence type="ECO:0000256" key="1">
    <source>
        <dbReference type="SAM" id="Phobius"/>
    </source>
</evidence>
<evidence type="ECO:0000313" key="2">
    <source>
        <dbReference type="EMBL" id="GKV31582.1"/>
    </source>
</evidence>
<dbReference type="AlphaFoldDB" id="A0AAV5L3B2"/>
<keyword evidence="3" id="KW-1185">Reference proteome</keyword>
<gene>
    <name evidence="2" type="ORF">SLEP1_g40260</name>
</gene>
<organism evidence="2 3">
    <name type="scientific">Rubroshorea leprosula</name>
    <dbReference type="NCBI Taxonomy" id="152421"/>
    <lineage>
        <taxon>Eukaryota</taxon>
        <taxon>Viridiplantae</taxon>
        <taxon>Streptophyta</taxon>
        <taxon>Embryophyta</taxon>
        <taxon>Tracheophyta</taxon>
        <taxon>Spermatophyta</taxon>
        <taxon>Magnoliopsida</taxon>
        <taxon>eudicotyledons</taxon>
        <taxon>Gunneridae</taxon>
        <taxon>Pentapetalae</taxon>
        <taxon>rosids</taxon>
        <taxon>malvids</taxon>
        <taxon>Malvales</taxon>
        <taxon>Dipterocarpaceae</taxon>
        <taxon>Rubroshorea</taxon>
    </lineage>
</organism>
<feature type="transmembrane region" description="Helical" evidence="1">
    <location>
        <begin position="9"/>
        <end position="31"/>
    </location>
</feature>
<name>A0AAV5L3B2_9ROSI</name>
<accession>A0AAV5L3B2</accession>
<sequence>MRLITTDRLLYPSISVITFSTLFWCLASSTLLSLTSLGVRRRHHYLCTVLWFFLYFPLYRSLASYLPRLSICDLISALRSPDISFVSQY</sequence>
<keyword evidence="1" id="KW-0472">Membrane</keyword>